<dbReference type="RefSeq" id="XP_014679680.1">
    <property type="nucleotide sequence ID" value="XM_014824194.1"/>
</dbReference>
<evidence type="ECO:0000259" key="1">
    <source>
        <dbReference type="Pfam" id="PF18658"/>
    </source>
</evidence>
<evidence type="ECO:0000313" key="3">
    <source>
        <dbReference type="RefSeq" id="XP_014679680.1"/>
    </source>
</evidence>
<protein>
    <submittedName>
        <fullName evidence="3">EPM2A-interacting protein 1-like</fullName>
    </submittedName>
</protein>
<evidence type="ECO:0000313" key="2">
    <source>
        <dbReference type="Proteomes" id="UP000695022"/>
    </source>
</evidence>
<dbReference type="PANTHER" id="PTHR45913">
    <property type="entry name" value="EPM2A-INTERACTING PROTEIN 1"/>
    <property type="match status" value="1"/>
</dbReference>
<accession>A0ABM1F5F9</accession>
<feature type="domain" description="SPIN-DOC-like zinc-finger" evidence="1">
    <location>
        <begin position="17"/>
        <end position="75"/>
    </location>
</feature>
<name>A0ABM1F5F9_PRICU</name>
<organism evidence="2 3">
    <name type="scientific">Priapulus caudatus</name>
    <name type="common">Priapulid worm</name>
    <dbReference type="NCBI Taxonomy" id="37621"/>
    <lineage>
        <taxon>Eukaryota</taxon>
        <taxon>Metazoa</taxon>
        <taxon>Ecdysozoa</taxon>
        <taxon>Scalidophora</taxon>
        <taxon>Priapulida</taxon>
        <taxon>Priapulimorpha</taxon>
        <taxon>Priapulimorphida</taxon>
        <taxon>Priapulidae</taxon>
        <taxon>Priapulus</taxon>
    </lineage>
</organism>
<sequence>MASKKRKVDSENRAFNEDWTRDYFFVENRGNIVCLICTETIAVAKVSNVKRHYMSKHSSKFDELQGEQRAVKVKELKGKLSSQQSVFTKSDGEFKKSTKASYVVSEIIAKRMKPFSDGEFVKECVNAVFDTMCPEKAPILNSLSLSARTVSTRIEELSKNLSDQLHSAASQFKVFSLAA</sequence>
<keyword evidence="2" id="KW-1185">Reference proteome</keyword>
<dbReference type="PANTHER" id="PTHR45913:SF21">
    <property type="entry name" value="DUF4371 DOMAIN-CONTAINING PROTEIN"/>
    <property type="match status" value="1"/>
</dbReference>
<dbReference type="Pfam" id="PF18658">
    <property type="entry name" value="zf-C2H2_12"/>
    <property type="match status" value="1"/>
</dbReference>
<dbReference type="InterPro" id="IPR040647">
    <property type="entry name" value="SPIN-DOC_Znf-C2H2"/>
</dbReference>
<dbReference type="GeneID" id="106819582"/>
<gene>
    <name evidence="3" type="primary">LOC106819582</name>
</gene>
<reference evidence="3" key="1">
    <citation type="submission" date="2025-08" db="UniProtKB">
        <authorList>
            <consortium name="RefSeq"/>
        </authorList>
    </citation>
    <scope>IDENTIFICATION</scope>
</reference>
<proteinExistence type="predicted"/>
<dbReference type="Proteomes" id="UP000695022">
    <property type="component" value="Unplaced"/>
</dbReference>